<evidence type="ECO:0000313" key="3">
    <source>
        <dbReference type="Proteomes" id="UP000269542"/>
    </source>
</evidence>
<gene>
    <name evidence="2" type="primary">wbbL</name>
    <name evidence="2" type="ORF">NCTC13354_00633</name>
</gene>
<dbReference type="Proteomes" id="UP000269542">
    <property type="component" value="Chromosome"/>
</dbReference>
<dbReference type="PANTHER" id="PTHR43179:SF7">
    <property type="entry name" value="RHAMNOSYLTRANSFERASE WBBL"/>
    <property type="match status" value="1"/>
</dbReference>
<keyword evidence="2" id="KW-0328">Glycosyltransferase</keyword>
<dbReference type="PANTHER" id="PTHR43179">
    <property type="entry name" value="RHAMNOSYLTRANSFERASE WBBL"/>
    <property type="match status" value="1"/>
</dbReference>
<evidence type="ECO:0000313" key="2">
    <source>
        <dbReference type="EMBL" id="VEI12935.1"/>
    </source>
</evidence>
<proteinExistence type="predicted"/>
<keyword evidence="3" id="KW-1185">Reference proteome</keyword>
<dbReference type="EC" id="2.4.-.-" evidence="2"/>
<dbReference type="SUPFAM" id="SSF53448">
    <property type="entry name" value="Nucleotide-diphospho-sugar transferases"/>
    <property type="match status" value="1"/>
</dbReference>
<dbReference type="InterPro" id="IPR001173">
    <property type="entry name" value="Glyco_trans_2-like"/>
</dbReference>
<keyword evidence="2" id="KW-0808">Transferase</keyword>
<organism evidence="2 3">
    <name type="scientific">Trueperella bialowiezensis</name>
    <dbReference type="NCBI Taxonomy" id="312285"/>
    <lineage>
        <taxon>Bacteria</taxon>
        <taxon>Bacillati</taxon>
        <taxon>Actinomycetota</taxon>
        <taxon>Actinomycetes</taxon>
        <taxon>Actinomycetales</taxon>
        <taxon>Actinomycetaceae</taxon>
        <taxon>Trueperella</taxon>
    </lineage>
</organism>
<evidence type="ECO:0000259" key="1">
    <source>
        <dbReference type="Pfam" id="PF00535"/>
    </source>
</evidence>
<dbReference type="GO" id="GO:0016757">
    <property type="term" value="F:glycosyltransferase activity"/>
    <property type="evidence" value="ECO:0007669"/>
    <property type="project" value="UniProtKB-KW"/>
</dbReference>
<accession>A0A3S4V683</accession>
<protein>
    <submittedName>
        <fullName evidence="2">dTDP-Rha:alpha-D-GlcNAc-pyrophosphate polyprenol, alpha-3-L-rhamnosyltransferase</fullName>
        <ecNumber evidence="2">2.4.-.-</ecNumber>
    </submittedName>
</protein>
<dbReference type="KEGG" id="tbw:NCTC13354_00633"/>
<feature type="domain" description="Glycosyltransferase 2-like" evidence="1">
    <location>
        <begin position="6"/>
        <end position="116"/>
    </location>
</feature>
<dbReference type="Pfam" id="PF00535">
    <property type="entry name" value="Glycos_transf_2"/>
    <property type="match status" value="1"/>
</dbReference>
<dbReference type="RefSeq" id="WP_241969068.1">
    <property type="nucleotide sequence ID" value="NZ_LR134476.1"/>
</dbReference>
<dbReference type="Gene3D" id="3.90.550.10">
    <property type="entry name" value="Spore Coat Polysaccharide Biosynthesis Protein SpsA, Chain A"/>
    <property type="match status" value="1"/>
</dbReference>
<dbReference type="InterPro" id="IPR029044">
    <property type="entry name" value="Nucleotide-diphossugar_trans"/>
</dbReference>
<sequence>MVDVRVVTVAFNPGQEIEQMADSLPAAFADSKVSWELVVVNNGDSAHVLDELSDRARIIDAGANLGYGGGNNLGARGHDGEWLLFVNPDVTFHPGCVQRLLEVADHYPQAGVFGPKILTPQGAVYPSARRFPRLVAGTGHALFANVWPDNPWSAKYRAVGDANTTHTADWLSGSCLLVRAQDFFAVGGFDREFFMFFEDTMLGEAMERAGRERVFVHDALITHDQGASWRDRPAPMLRAHHESAYKYLARVYSGPCYAPVRLVLKAGLKARLAIQIAGSRANRPQR</sequence>
<reference evidence="2 3" key="1">
    <citation type="submission" date="2018-12" db="EMBL/GenBank/DDBJ databases">
        <authorList>
            <consortium name="Pathogen Informatics"/>
        </authorList>
    </citation>
    <scope>NUCLEOTIDE SEQUENCE [LARGE SCALE GENOMIC DNA]</scope>
    <source>
        <strain evidence="2 3">NCTC13354</strain>
    </source>
</reference>
<dbReference type="EMBL" id="LR134476">
    <property type="protein sequence ID" value="VEI12935.1"/>
    <property type="molecule type" value="Genomic_DNA"/>
</dbReference>
<dbReference type="AlphaFoldDB" id="A0A3S4V683"/>
<name>A0A3S4V683_9ACTO</name>